<feature type="domain" description="GFO/IDH/MocA-like oxidoreductase" evidence="2">
    <location>
        <begin position="141"/>
        <end position="271"/>
    </location>
</feature>
<name>A0ABQ0A657_9GAMM</name>
<dbReference type="Gene3D" id="3.30.360.10">
    <property type="entry name" value="Dihydrodipicolinate Reductase, domain 2"/>
    <property type="match status" value="1"/>
</dbReference>
<dbReference type="Gene3D" id="3.40.50.720">
    <property type="entry name" value="NAD(P)-binding Rossmann-like Domain"/>
    <property type="match status" value="1"/>
</dbReference>
<evidence type="ECO:0000259" key="1">
    <source>
        <dbReference type="Pfam" id="PF01408"/>
    </source>
</evidence>
<sequence length="395" mass="44453">MNTNTLKLGMIGGGVNSSIGYTHVCASQMDKAWQLTCGAFSSKFSINAESGEHYGVDKDRVYDSWQELLNQEVGNIDAIAILSPTPQHEDMVIAALKLGIPVICEKAITYNLASLYRIKSVLEKTNGFLCVTYNYSAYPMVRELRTRILRRELGELKQIQIEMPQESMIRGAKSAKPSESKSWHACDGDIPTIHLDLTTDVHQMIYFLTKRHPISVRAEQNNFGRYPNVVDDVSSLIEYEDCFHARTWVSKSALGSKNGLSFRIYGEHASASWQQSEPETLLINYSDGRREIVERGSFCYTANAPRYNRYKPGHPSGFIEAFGNLYTDFANAVIYRKNHRSYPMNDLDLYNGAYSLNTAQEGLEMMEAMNKSSNSKRLILLNAPISSALTEIKFG</sequence>
<protein>
    <submittedName>
        <fullName evidence="3">Gfo/Idh/MocA family oxidoreductase</fullName>
    </submittedName>
</protein>
<comment type="caution">
    <text evidence="3">The sequence shown here is derived from an EMBL/GenBank/DDBJ whole genome shotgun (WGS) entry which is preliminary data.</text>
</comment>
<dbReference type="InterPro" id="IPR055170">
    <property type="entry name" value="GFO_IDH_MocA-like_dom"/>
</dbReference>
<keyword evidence="4" id="KW-1185">Reference proteome</keyword>
<reference evidence="3 4" key="1">
    <citation type="submission" date="2024-04" db="EMBL/GenBank/DDBJ databases">
        <title>Draft genome sequence of Sessilibacter corallicola NBRC 116591.</title>
        <authorList>
            <person name="Miyakawa T."/>
            <person name="Kusuya Y."/>
            <person name="Miura T."/>
        </authorList>
    </citation>
    <scope>NUCLEOTIDE SEQUENCE [LARGE SCALE GENOMIC DNA]</scope>
    <source>
        <strain evidence="3 4">KU-00831-HH</strain>
    </source>
</reference>
<dbReference type="RefSeq" id="WP_233087966.1">
    <property type="nucleotide sequence ID" value="NZ_BAABWN010000002.1"/>
</dbReference>
<feature type="domain" description="Gfo/Idh/MocA-like oxidoreductase N-terminal" evidence="1">
    <location>
        <begin position="7"/>
        <end position="132"/>
    </location>
</feature>
<dbReference type="InterPro" id="IPR036291">
    <property type="entry name" value="NAD(P)-bd_dom_sf"/>
</dbReference>
<dbReference type="Pfam" id="PF22725">
    <property type="entry name" value="GFO_IDH_MocA_C3"/>
    <property type="match status" value="1"/>
</dbReference>
<evidence type="ECO:0000313" key="3">
    <source>
        <dbReference type="EMBL" id="GAA6167135.1"/>
    </source>
</evidence>
<organism evidence="3 4">
    <name type="scientific">Sessilibacter corallicola</name>
    <dbReference type="NCBI Taxonomy" id="2904075"/>
    <lineage>
        <taxon>Bacteria</taxon>
        <taxon>Pseudomonadati</taxon>
        <taxon>Pseudomonadota</taxon>
        <taxon>Gammaproteobacteria</taxon>
        <taxon>Cellvibrionales</taxon>
        <taxon>Cellvibrionaceae</taxon>
        <taxon>Sessilibacter</taxon>
    </lineage>
</organism>
<evidence type="ECO:0000259" key="2">
    <source>
        <dbReference type="Pfam" id="PF22725"/>
    </source>
</evidence>
<dbReference type="SUPFAM" id="SSF51735">
    <property type="entry name" value="NAD(P)-binding Rossmann-fold domains"/>
    <property type="match status" value="1"/>
</dbReference>
<dbReference type="InterPro" id="IPR051317">
    <property type="entry name" value="Gfo/Idh/MocA_oxidoreduct"/>
</dbReference>
<accession>A0ABQ0A657</accession>
<dbReference type="PANTHER" id="PTHR43708:SF3">
    <property type="entry name" value="OXIDOREDUCTASE"/>
    <property type="match status" value="1"/>
</dbReference>
<proteinExistence type="predicted"/>
<dbReference type="PANTHER" id="PTHR43708">
    <property type="entry name" value="CONSERVED EXPRESSED OXIDOREDUCTASE (EUROFUNG)"/>
    <property type="match status" value="1"/>
</dbReference>
<dbReference type="Proteomes" id="UP001465153">
    <property type="component" value="Unassembled WGS sequence"/>
</dbReference>
<dbReference type="InterPro" id="IPR000683">
    <property type="entry name" value="Gfo/Idh/MocA-like_OxRdtase_N"/>
</dbReference>
<dbReference type="Pfam" id="PF01408">
    <property type="entry name" value="GFO_IDH_MocA"/>
    <property type="match status" value="1"/>
</dbReference>
<evidence type="ECO:0000313" key="4">
    <source>
        <dbReference type="Proteomes" id="UP001465153"/>
    </source>
</evidence>
<gene>
    <name evidence="3" type="ORF">NBRC116591_09450</name>
</gene>
<dbReference type="EMBL" id="BAABWN010000002">
    <property type="protein sequence ID" value="GAA6167135.1"/>
    <property type="molecule type" value="Genomic_DNA"/>
</dbReference>
<dbReference type="SUPFAM" id="SSF55347">
    <property type="entry name" value="Glyceraldehyde-3-phosphate dehydrogenase-like, C-terminal domain"/>
    <property type="match status" value="1"/>
</dbReference>